<organism evidence="5 6">
    <name type="scientific">Raineyella fluvialis</name>
    <dbReference type="NCBI Taxonomy" id="2662261"/>
    <lineage>
        <taxon>Bacteria</taxon>
        <taxon>Bacillati</taxon>
        <taxon>Actinomycetota</taxon>
        <taxon>Actinomycetes</taxon>
        <taxon>Propionibacteriales</taxon>
        <taxon>Propionibacteriaceae</taxon>
        <taxon>Raineyella</taxon>
    </lineage>
</organism>
<evidence type="ECO:0000256" key="1">
    <source>
        <dbReference type="ARBA" id="ARBA00010833"/>
    </source>
</evidence>
<dbReference type="InterPro" id="IPR012341">
    <property type="entry name" value="6hp_glycosidase-like_sf"/>
</dbReference>
<name>A0A5Q2FJ86_9ACTN</name>
<accession>A0A5Q2FJ86</accession>
<feature type="domain" description="Mannosylglycerate hydrolase MGH1-like glycoside hydrolase" evidence="4">
    <location>
        <begin position="9"/>
        <end position="406"/>
    </location>
</feature>
<comment type="similarity">
    <text evidence="1">Belongs to the glycosyl hydrolase 63 family.</text>
</comment>
<dbReference type="EMBL" id="CP045725">
    <property type="protein sequence ID" value="QGF25253.1"/>
    <property type="molecule type" value="Genomic_DNA"/>
</dbReference>
<proteinExistence type="inferred from homology"/>
<evidence type="ECO:0000256" key="2">
    <source>
        <dbReference type="ARBA" id="ARBA00022801"/>
    </source>
</evidence>
<gene>
    <name evidence="5" type="ORF">Rai3103_13920</name>
</gene>
<evidence type="ECO:0000313" key="6">
    <source>
        <dbReference type="Proteomes" id="UP000386847"/>
    </source>
</evidence>
<dbReference type="InterPro" id="IPR054491">
    <property type="entry name" value="MGH1-like_GH"/>
</dbReference>
<keyword evidence="2" id="KW-0378">Hydrolase</keyword>
<evidence type="ECO:0000256" key="3">
    <source>
        <dbReference type="ARBA" id="ARBA00023295"/>
    </source>
</evidence>
<dbReference type="SUPFAM" id="SSF48208">
    <property type="entry name" value="Six-hairpin glycosidases"/>
    <property type="match status" value="1"/>
</dbReference>
<dbReference type="Gene3D" id="1.50.10.10">
    <property type="match status" value="1"/>
</dbReference>
<dbReference type="InterPro" id="IPR008928">
    <property type="entry name" value="6-hairpin_glycosidase_sf"/>
</dbReference>
<keyword evidence="3" id="KW-0326">Glycosidase</keyword>
<keyword evidence="6" id="KW-1185">Reference proteome</keyword>
<dbReference type="PANTHER" id="PTHR10412">
    <property type="entry name" value="MANNOSYL-OLIGOSACCHARIDE GLUCOSIDASE"/>
    <property type="match status" value="1"/>
</dbReference>
<reference evidence="5 6" key="1">
    <citation type="submission" date="2019-10" db="EMBL/GenBank/DDBJ databases">
        <title>Genomic analysis of Raineyella sp. CBA3103.</title>
        <authorList>
            <person name="Roh S.W."/>
        </authorList>
    </citation>
    <scope>NUCLEOTIDE SEQUENCE [LARGE SCALE GENOMIC DNA]</scope>
    <source>
        <strain evidence="5 6">CBA3103</strain>
    </source>
</reference>
<dbReference type="GO" id="GO:0009311">
    <property type="term" value="P:oligosaccharide metabolic process"/>
    <property type="evidence" value="ECO:0007669"/>
    <property type="project" value="InterPro"/>
</dbReference>
<dbReference type="GO" id="GO:0006487">
    <property type="term" value="P:protein N-linked glycosylation"/>
    <property type="evidence" value="ECO:0007669"/>
    <property type="project" value="TreeGrafter"/>
</dbReference>
<evidence type="ECO:0000259" key="4">
    <source>
        <dbReference type="Pfam" id="PF22422"/>
    </source>
</evidence>
<protein>
    <submittedName>
        <fullName evidence="5">Glycogen debranching protein</fullName>
    </submittedName>
</protein>
<dbReference type="GO" id="GO:0004573">
    <property type="term" value="F:Glc3Man9GlcNAc2 oligosaccharide glucosidase activity"/>
    <property type="evidence" value="ECO:0007669"/>
    <property type="project" value="InterPro"/>
</dbReference>
<dbReference type="PANTHER" id="PTHR10412:SF11">
    <property type="entry name" value="MANNOSYL-OLIGOSACCHARIDE GLUCOSIDASE"/>
    <property type="match status" value="1"/>
</dbReference>
<dbReference type="AlphaFoldDB" id="A0A5Q2FJ86"/>
<dbReference type="Pfam" id="PF22422">
    <property type="entry name" value="MGH1-like_GH"/>
    <property type="match status" value="1"/>
</dbReference>
<dbReference type="KEGG" id="rain:Rai3103_13920"/>
<dbReference type="InterPro" id="IPR004888">
    <property type="entry name" value="Glycoside_hydrolase_63"/>
</dbReference>
<evidence type="ECO:0000313" key="5">
    <source>
        <dbReference type="EMBL" id="QGF25253.1"/>
    </source>
</evidence>
<dbReference type="Proteomes" id="UP000386847">
    <property type="component" value="Chromosome"/>
</dbReference>
<sequence>MVTAAPKLYPHQWSWDAALISIGLAHMSIPRALRELENLFRAQWSTGMIPHIVFSDVPGYFPGPDVWSTDTVPAKPHDVRTSGICQPPVHAIAVARILDLAVAKGGEDRRLAEDFARTSLDRLVAWHQWLMTVRDPSGLDLVEIHHGWESGMDNSPRWDEAYANVVVPEPIPMARHDIKVVGNIEDRPTDREYQRYLQLMREMASVNFDDAQINDVVQFRITDVFLTAVLALACDETARLAELLGREDVADGQRALADRARRGVLSCVSPDTGRCRDFDVRAGQWVDVPTIASWSVLVSGGDDAVWADHRAALVGEHWAGHPSLRFPLPPTVSPDDPGFRPRTYWRGPTWPFLNWLLTWALARRGDRALAATWRDATLELLGDGAFGEYYDPQTGQPAGSHDQSWTAAVAIDWIAGRAQE</sequence>